<accession>A0A9D2JZK8</accession>
<name>A0A9D2JZK8_9LACT</name>
<dbReference type="Proteomes" id="UP000824106">
    <property type="component" value="Unassembled WGS sequence"/>
</dbReference>
<reference evidence="1" key="2">
    <citation type="submission" date="2021-04" db="EMBL/GenBank/DDBJ databases">
        <authorList>
            <person name="Gilroy R."/>
        </authorList>
    </citation>
    <scope>NUCLEOTIDE SEQUENCE</scope>
    <source>
        <strain evidence="1">CHK169-4300</strain>
    </source>
</reference>
<gene>
    <name evidence="1" type="ORF">H9808_08350</name>
</gene>
<dbReference type="Pfam" id="PF04276">
    <property type="entry name" value="DUF443"/>
    <property type="match status" value="1"/>
</dbReference>
<dbReference type="EMBL" id="DXAZ01000138">
    <property type="protein sequence ID" value="HIZ71754.1"/>
    <property type="molecule type" value="Genomic_DNA"/>
</dbReference>
<proteinExistence type="predicted"/>
<protein>
    <submittedName>
        <fullName evidence="1">DUF443 family protein</fullName>
    </submittedName>
</protein>
<reference evidence="1" key="1">
    <citation type="journal article" date="2021" name="PeerJ">
        <title>Extensive microbial diversity within the chicken gut microbiome revealed by metagenomics and culture.</title>
        <authorList>
            <person name="Gilroy R."/>
            <person name="Ravi A."/>
            <person name="Getino M."/>
            <person name="Pursley I."/>
            <person name="Horton D.L."/>
            <person name="Alikhan N.F."/>
            <person name="Baker D."/>
            <person name="Gharbi K."/>
            <person name="Hall N."/>
            <person name="Watson M."/>
            <person name="Adriaenssens E.M."/>
            <person name="Foster-Nyarko E."/>
            <person name="Jarju S."/>
            <person name="Secka A."/>
            <person name="Antonio M."/>
            <person name="Oren A."/>
            <person name="Chaudhuri R.R."/>
            <person name="La Ragione R."/>
            <person name="Hildebrand F."/>
            <person name="Pallen M.J."/>
        </authorList>
    </citation>
    <scope>NUCLEOTIDE SEQUENCE</scope>
    <source>
        <strain evidence="1">CHK169-4300</strain>
    </source>
</reference>
<comment type="caution">
    <text evidence="1">The sequence shown here is derived from an EMBL/GenBank/DDBJ whole genome shotgun (WGS) entry which is preliminary data.</text>
</comment>
<dbReference type="InterPro" id="IPR005915">
    <property type="entry name" value="Tandem_5TM"/>
</dbReference>
<evidence type="ECO:0000313" key="1">
    <source>
        <dbReference type="EMBL" id="HIZ71754.1"/>
    </source>
</evidence>
<evidence type="ECO:0000313" key="2">
    <source>
        <dbReference type="Proteomes" id="UP000824106"/>
    </source>
</evidence>
<organism evidence="1 2">
    <name type="scientific">Candidatus Atopostipes pullistercoris</name>
    <dbReference type="NCBI Taxonomy" id="2838467"/>
    <lineage>
        <taxon>Bacteria</taxon>
        <taxon>Bacillati</taxon>
        <taxon>Bacillota</taxon>
        <taxon>Bacilli</taxon>
        <taxon>Lactobacillales</taxon>
        <taxon>Carnobacteriaceae</taxon>
        <taxon>Atopostipes</taxon>
    </lineage>
</organism>
<dbReference type="NCBIfam" id="TIGR01218">
    <property type="entry name" value="Gpos_tandem_5TM"/>
    <property type="match status" value="1"/>
</dbReference>
<sequence length="103" mass="12918">MFTRIRPLKKNYRYRLVIHNWDYYILDTERHLLSIFFPFLFWFTKQPMYQIDRKTMESMKVVTLTKDNYSQFRWNHLFTVLLLPLLRPIFERHVNGIVSHFFV</sequence>
<dbReference type="AlphaFoldDB" id="A0A9D2JZK8"/>